<evidence type="ECO:0000256" key="2">
    <source>
        <dbReference type="SAM" id="SignalP"/>
    </source>
</evidence>
<evidence type="ECO:0000313" key="3">
    <source>
        <dbReference type="EMBL" id="BBY09452.1"/>
    </source>
</evidence>
<feature type="region of interest" description="Disordered" evidence="1">
    <location>
        <begin position="43"/>
        <end position="63"/>
    </location>
</feature>
<evidence type="ECO:0000313" key="4">
    <source>
        <dbReference type="Proteomes" id="UP000466831"/>
    </source>
</evidence>
<feature type="signal peptide" evidence="2">
    <location>
        <begin position="1"/>
        <end position="46"/>
    </location>
</feature>
<dbReference type="EMBL" id="AP022584">
    <property type="protein sequence ID" value="BBY09452.1"/>
    <property type="molecule type" value="Genomic_DNA"/>
</dbReference>
<dbReference type="Proteomes" id="UP000466831">
    <property type="component" value="Chromosome"/>
</dbReference>
<accession>A0ABM7J6L9</accession>
<organism evidence="3 4">
    <name type="scientific">Mycobacterium marseillense</name>
    <dbReference type="NCBI Taxonomy" id="701042"/>
    <lineage>
        <taxon>Bacteria</taxon>
        <taxon>Bacillati</taxon>
        <taxon>Actinomycetota</taxon>
        <taxon>Actinomycetes</taxon>
        <taxon>Mycobacteriales</taxon>
        <taxon>Mycobacteriaceae</taxon>
        <taxon>Mycobacterium</taxon>
        <taxon>Mycobacterium avium complex (MAC)</taxon>
    </lineage>
</organism>
<evidence type="ECO:0000256" key="1">
    <source>
        <dbReference type="SAM" id="MobiDB-lite"/>
    </source>
</evidence>
<dbReference type="RefSeq" id="WP_067166574.1">
    <property type="nucleotide sequence ID" value="NZ_AP022584.1"/>
</dbReference>
<gene>
    <name evidence="3" type="ORF">MMARJ_01920</name>
</gene>
<reference evidence="3 4" key="1">
    <citation type="journal article" date="2019" name="Emerg. Microbes Infect.">
        <title>Comprehensive subspecies identification of 175 nontuberculous mycobacteria species based on 7547 genomic profiles.</title>
        <authorList>
            <person name="Matsumoto Y."/>
            <person name="Kinjo T."/>
            <person name="Motooka D."/>
            <person name="Nabeya D."/>
            <person name="Jung N."/>
            <person name="Uechi K."/>
            <person name="Horii T."/>
            <person name="Iida T."/>
            <person name="Fujita J."/>
            <person name="Nakamura S."/>
        </authorList>
    </citation>
    <scope>NUCLEOTIDE SEQUENCE [LARGE SCALE GENOMIC DNA]</scope>
    <source>
        <strain evidence="3 4">JCM 17324</strain>
    </source>
</reference>
<protein>
    <submittedName>
        <fullName evidence="3">Uncharacterized protein</fullName>
    </submittedName>
</protein>
<keyword evidence="4" id="KW-1185">Reference proteome</keyword>
<proteinExistence type="predicted"/>
<keyword evidence="2" id="KW-0732">Signal</keyword>
<feature type="chain" id="PRO_5046337020" evidence="2">
    <location>
        <begin position="47"/>
        <end position="108"/>
    </location>
</feature>
<sequence length="108" mass="10887">MRRLRPQAFTARIRRPPGRKSLAFLTNAVVCAAVIVAFGASAPARAGADPDPGDGGPNPFGGLSCSCAQTAPAGSPGQRQQLIGGIQQGLVVGQREPNIASSPAKPSA</sequence>
<name>A0ABM7J6L9_9MYCO</name>